<sequence length="48" mass="5419">MIRNECPCKGFGNWESDCPIHGVNGRIWPSESYLNQIRGEVKSAMNGH</sequence>
<dbReference type="EMBL" id="MG757156">
    <property type="protein sequence ID" value="AVD99675.1"/>
    <property type="molecule type" value="Genomic_DNA"/>
</dbReference>
<reference evidence="2" key="1">
    <citation type="submission" date="2018-01" db="EMBL/GenBank/DDBJ databases">
        <authorList>
            <person name="Gaut B.S."/>
            <person name="Morton B.R."/>
            <person name="Clegg M.T."/>
            <person name="Duvall M.R."/>
        </authorList>
    </citation>
    <scope>NUCLEOTIDE SEQUENCE [LARGE SCALE GENOMIC DNA]</scope>
</reference>
<gene>
    <name evidence="1" type="ORF">SEA_CUKE_57</name>
</gene>
<accession>A0A2L1IWY6</accession>
<keyword evidence="2" id="KW-1185">Reference proteome</keyword>
<protein>
    <submittedName>
        <fullName evidence="1">Uncharacterized protein</fullName>
    </submittedName>
</protein>
<organism evidence="1 2">
    <name type="scientific">Mycobacterium phage Cuke</name>
    <dbReference type="NCBI Taxonomy" id="2079417"/>
    <lineage>
        <taxon>Viruses</taxon>
        <taxon>Duplodnaviria</taxon>
        <taxon>Heunggongvirae</taxon>
        <taxon>Uroviricota</taxon>
        <taxon>Caudoviricetes</taxon>
        <taxon>Cukevirus</taxon>
        <taxon>Cukevirus cuke</taxon>
    </lineage>
</organism>
<name>A0A2L1IWY6_9CAUD</name>
<evidence type="ECO:0000313" key="2">
    <source>
        <dbReference type="Proteomes" id="UP000240246"/>
    </source>
</evidence>
<dbReference type="Proteomes" id="UP000240246">
    <property type="component" value="Segment"/>
</dbReference>
<evidence type="ECO:0000313" key="1">
    <source>
        <dbReference type="EMBL" id="AVD99675.1"/>
    </source>
</evidence>
<proteinExistence type="predicted"/>